<evidence type="ECO:0000256" key="9">
    <source>
        <dbReference type="SAM" id="MobiDB-lite"/>
    </source>
</evidence>
<evidence type="ECO:0000313" key="12">
    <source>
        <dbReference type="Proteomes" id="UP000007879"/>
    </source>
</evidence>
<dbReference type="GO" id="GO:0004674">
    <property type="term" value="F:protein serine/threonine kinase activity"/>
    <property type="evidence" value="ECO:0007669"/>
    <property type="project" value="UniProtKB-KW"/>
</dbReference>
<dbReference type="EnsemblMetazoa" id="XM_003386933.2">
    <property type="protein sequence ID" value="XP_003386981.1"/>
    <property type="gene ID" value="LOC100640164"/>
</dbReference>
<evidence type="ECO:0000256" key="2">
    <source>
        <dbReference type="ARBA" id="ARBA00022527"/>
    </source>
</evidence>
<dbReference type="InterPro" id="IPR050117">
    <property type="entry name" value="MAPK"/>
</dbReference>
<dbReference type="PROSITE" id="PS50011">
    <property type="entry name" value="PROTEIN_KINASE_DOM"/>
    <property type="match status" value="1"/>
</dbReference>
<gene>
    <name evidence="11" type="primary">100640164</name>
</gene>
<dbReference type="PANTHER" id="PTHR24055">
    <property type="entry name" value="MITOGEN-ACTIVATED PROTEIN KINASE"/>
    <property type="match status" value="1"/>
</dbReference>
<dbReference type="GO" id="GO:0005524">
    <property type="term" value="F:ATP binding"/>
    <property type="evidence" value="ECO:0007669"/>
    <property type="project" value="UniProtKB-UniRule"/>
</dbReference>
<feature type="region of interest" description="Disordered" evidence="9">
    <location>
        <begin position="294"/>
        <end position="355"/>
    </location>
</feature>
<dbReference type="AlphaFoldDB" id="A0A1X7URY7"/>
<accession>A0A1X7URY7</accession>
<comment type="similarity">
    <text evidence="1">Belongs to the protein kinase superfamily. CMGC Ser/Thr protein kinase family. CDC2/CDKX subfamily.</text>
</comment>
<dbReference type="Pfam" id="PF00069">
    <property type="entry name" value="Pkinase"/>
    <property type="match status" value="1"/>
</dbReference>
<keyword evidence="5 8" id="KW-0547">Nucleotide-binding</keyword>
<dbReference type="eggNOG" id="KOG0661">
    <property type="taxonomic scope" value="Eukaryota"/>
</dbReference>
<dbReference type="PROSITE" id="PS00108">
    <property type="entry name" value="PROTEIN_KINASE_ST"/>
    <property type="match status" value="1"/>
</dbReference>
<dbReference type="Proteomes" id="UP000007879">
    <property type="component" value="Unassembled WGS sequence"/>
</dbReference>
<dbReference type="InterPro" id="IPR000719">
    <property type="entry name" value="Prot_kinase_dom"/>
</dbReference>
<reference evidence="11" key="2">
    <citation type="submission" date="2017-05" db="UniProtKB">
        <authorList>
            <consortium name="EnsemblMetazoa"/>
        </authorList>
    </citation>
    <scope>IDENTIFICATION</scope>
</reference>
<dbReference type="CDD" id="cd07830">
    <property type="entry name" value="STKc_MAK_like"/>
    <property type="match status" value="1"/>
</dbReference>
<keyword evidence="12" id="KW-1185">Reference proteome</keyword>
<keyword evidence="3" id="KW-0597">Phosphoprotein</keyword>
<feature type="region of interest" description="Disordered" evidence="9">
    <location>
        <begin position="554"/>
        <end position="581"/>
    </location>
</feature>
<proteinExistence type="inferred from homology"/>
<evidence type="ECO:0000256" key="1">
    <source>
        <dbReference type="ARBA" id="ARBA00006485"/>
    </source>
</evidence>
<dbReference type="EnsemblMetazoa" id="Aqu2.1.30284_001">
    <property type="protein sequence ID" value="Aqu2.1.30284_001"/>
    <property type="gene ID" value="Aqu2.1.30284"/>
</dbReference>
<dbReference type="InterPro" id="IPR017441">
    <property type="entry name" value="Protein_kinase_ATP_BS"/>
</dbReference>
<reference evidence="12" key="1">
    <citation type="journal article" date="2010" name="Nature">
        <title>The Amphimedon queenslandica genome and the evolution of animal complexity.</title>
        <authorList>
            <person name="Srivastava M."/>
            <person name="Simakov O."/>
            <person name="Chapman J."/>
            <person name="Fahey B."/>
            <person name="Gauthier M.E."/>
            <person name="Mitros T."/>
            <person name="Richards G.S."/>
            <person name="Conaco C."/>
            <person name="Dacre M."/>
            <person name="Hellsten U."/>
            <person name="Larroux C."/>
            <person name="Putnam N.H."/>
            <person name="Stanke M."/>
            <person name="Adamska M."/>
            <person name="Darling A."/>
            <person name="Degnan S.M."/>
            <person name="Oakley T.H."/>
            <person name="Plachetzki D.C."/>
            <person name="Zhai Y."/>
            <person name="Adamski M."/>
            <person name="Calcino A."/>
            <person name="Cummins S.F."/>
            <person name="Goodstein D.M."/>
            <person name="Harris C."/>
            <person name="Jackson D.J."/>
            <person name="Leys S.P."/>
            <person name="Shu S."/>
            <person name="Woodcroft B.J."/>
            <person name="Vervoort M."/>
            <person name="Kosik K.S."/>
            <person name="Manning G."/>
            <person name="Degnan B.M."/>
            <person name="Rokhsar D.S."/>
        </authorList>
    </citation>
    <scope>NUCLEOTIDE SEQUENCE [LARGE SCALE GENOMIC DNA]</scope>
</reference>
<evidence type="ECO:0000259" key="10">
    <source>
        <dbReference type="PROSITE" id="PS50011"/>
    </source>
</evidence>
<evidence type="ECO:0000256" key="3">
    <source>
        <dbReference type="ARBA" id="ARBA00022553"/>
    </source>
</evidence>
<evidence type="ECO:0000256" key="8">
    <source>
        <dbReference type="PROSITE-ProRule" id="PRU10141"/>
    </source>
</evidence>
<keyword evidence="2" id="KW-0723">Serine/threonine-protein kinase</keyword>
<dbReference type="FunFam" id="1.10.510.10:FF:000104">
    <property type="entry name" value="serine/threonine-protein kinase MAK isoform X1"/>
    <property type="match status" value="1"/>
</dbReference>
<evidence type="ECO:0000256" key="5">
    <source>
        <dbReference type="ARBA" id="ARBA00022741"/>
    </source>
</evidence>
<dbReference type="Gene3D" id="1.10.510.10">
    <property type="entry name" value="Transferase(Phosphotransferase) domain 1"/>
    <property type="match status" value="1"/>
</dbReference>
<sequence length="661" mass="72904">MSVLQKYTFLKVLGDGTFGVVSLAKEKETGNMVAIKKMKQDFLSWEECLKLKEVQALQRLKHVNIIKATEIFRDNNTLYFVFEYMRQNLYELIKSRGSNLFPEHVVRNISYQIIQAVSYMHSQGLFHRDLKPENILCQGHELIKLADFGQAREIRSRPPYTDYVSTRWYRAPEVQLGSKNYNSPIDIWAVACIMSEVYSGRPLFPGSGTIDQVYKICGVLGTPTKATWGEGVGLAVSMSIRLPIMVPTPLSALVPTASDDGISVMKEMLQWNPRRRPTAKQVLMHKYFQVGHPYHTPSQVTSTTGHSTKNTLTNTPNREKERENERGSRWQEDKEGKRANQYLGGAGPYDRNVSGTKKFEQAKAEKGGLPEVLKKSSGSYNNSPLFGSHNANGGIVTQHQRKQWQTRSTAESGDSGVDSEGAQFSNHFNSFPKYKGPPLKPPAPVITSLVPPSKPSAVPLISSLFGGQKRAVKRKDTLPTIDSFVGGDDQSRRGQFVAKETTGGRRDEGLDKFPFSWKSKVHVSPGVVDKREASNFYLTRARYSPIVSGKVGFGSGAPRFNDPTPSPKHSGSIREPNGRNLLPYGQYGEGGRGRQWNGGGEARAGGGAFFGNRTRGVENVTTTTAAAAAASNNHRGGGGGGSVLPNLGLLARVDWSSRYKR</sequence>
<evidence type="ECO:0000256" key="4">
    <source>
        <dbReference type="ARBA" id="ARBA00022679"/>
    </source>
</evidence>
<dbReference type="SMART" id="SM00220">
    <property type="entry name" value="S_TKc"/>
    <property type="match status" value="1"/>
</dbReference>
<dbReference type="InterPro" id="IPR008271">
    <property type="entry name" value="Ser/Thr_kinase_AS"/>
</dbReference>
<feature type="region of interest" description="Disordered" evidence="9">
    <location>
        <begin position="397"/>
        <end position="422"/>
    </location>
</feature>
<evidence type="ECO:0000256" key="6">
    <source>
        <dbReference type="ARBA" id="ARBA00022777"/>
    </source>
</evidence>
<dbReference type="InParanoid" id="A0A1X7URY7"/>
<feature type="binding site" evidence="8">
    <location>
        <position position="37"/>
    </location>
    <ligand>
        <name>ATP</name>
        <dbReference type="ChEBI" id="CHEBI:30616"/>
    </ligand>
</feature>
<dbReference type="OrthoDB" id="2158884at2759"/>
<dbReference type="Gene3D" id="3.30.200.20">
    <property type="entry name" value="Phosphorylase Kinase, domain 1"/>
    <property type="match status" value="1"/>
</dbReference>
<dbReference type="FunFam" id="3.30.200.20:FF:000545">
    <property type="entry name" value="CMGC family protein kinase"/>
    <property type="match status" value="1"/>
</dbReference>
<name>A0A1X7URY7_AMPQE</name>
<organism evidence="11">
    <name type="scientific">Amphimedon queenslandica</name>
    <name type="common">Sponge</name>
    <dbReference type="NCBI Taxonomy" id="400682"/>
    <lineage>
        <taxon>Eukaryota</taxon>
        <taxon>Metazoa</taxon>
        <taxon>Porifera</taxon>
        <taxon>Demospongiae</taxon>
        <taxon>Heteroscleromorpha</taxon>
        <taxon>Haplosclerida</taxon>
        <taxon>Niphatidae</taxon>
        <taxon>Amphimedon</taxon>
    </lineage>
</organism>
<dbReference type="PROSITE" id="PS00107">
    <property type="entry name" value="PROTEIN_KINASE_ATP"/>
    <property type="match status" value="1"/>
</dbReference>
<keyword evidence="7 8" id="KW-0067">ATP-binding</keyword>
<protein>
    <recommendedName>
        <fullName evidence="10">Protein kinase domain-containing protein</fullName>
    </recommendedName>
</protein>
<dbReference type="SUPFAM" id="SSF56112">
    <property type="entry name" value="Protein kinase-like (PK-like)"/>
    <property type="match status" value="1"/>
</dbReference>
<keyword evidence="6" id="KW-0418">Kinase</keyword>
<feature type="domain" description="Protein kinase" evidence="10">
    <location>
        <begin position="7"/>
        <end position="288"/>
    </location>
</feature>
<dbReference type="STRING" id="400682.A0A1X7URY7"/>
<dbReference type="InterPro" id="IPR011009">
    <property type="entry name" value="Kinase-like_dom_sf"/>
</dbReference>
<evidence type="ECO:0000313" key="11">
    <source>
        <dbReference type="EnsemblMetazoa" id="Aqu2.1.30284_001"/>
    </source>
</evidence>
<dbReference type="OMA" id="ACIMSEV"/>
<feature type="compositionally biased region" description="Polar residues" evidence="9">
    <location>
        <begin position="296"/>
        <end position="316"/>
    </location>
</feature>
<dbReference type="KEGG" id="aqu:100640164"/>
<keyword evidence="4" id="KW-0808">Transferase</keyword>
<evidence type="ECO:0000256" key="7">
    <source>
        <dbReference type="ARBA" id="ARBA00022840"/>
    </source>
</evidence>
<feature type="compositionally biased region" description="Basic and acidic residues" evidence="9">
    <location>
        <begin position="317"/>
        <end position="338"/>
    </location>
</feature>